<reference evidence="9" key="1">
    <citation type="submission" date="2020-08" db="EMBL/GenBank/DDBJ databases">
        <title>Multicomponent nature underlies the extraordinary mechanical properties of spider dragline silk.</title>
        <authorList>
            <person name="Kono N."/>
            <person name="Nakamura H."/>
            <person name="Mori M."/>
            <person name="Yoshida Y."/>
            <person name="Ohtoshi R."/>
            <person name="Malay A.D."/>
            <person name="Moran D.A.P."/>
            <person name="Tomita M."/>
            <person name="Numata K."/>
            <person name="Arakawa K."/>
        </authorList>
    </citation>
    <scope>NUCLEOTIDE SEQUENCE</scope>
</reference>
<dbReference type="GO" id="GO:0008237">
    <property type="term" value="F:metallopeptidase activity"/>
    <property type="evidence" value="ECO:0007669"/>
    <property type="project" value="InterPro"/>
</dbReference>
<dbReference type="PROSITE" id="PS52011">
    <property type="entry name" value="PEPTIDASE_M2"/>
    <property type="match status" value="1"/>
</dbReference>
<feature type="binding site" evidence="6">
    <location>
        <position position="21"/>
    </location>
    <ligand>
        <name>Zn(2+)</name>
        <dbReference type="ChEBI" id="CHEBI:29105"/>
        <label>2</label>
        <note>catalytic</note>
    </ligand>
</feature>
<name>A0A8X6IKI8_9ARAC</name>
<dbReference type="Pfam" id="PF01401">
    <property type="entry name" value="Peptidase_M2"/>
    <property type="match status" value="1"/>
</dbReference>
<evidence type="ECO:0000256" key="8">
    <source>
        <dbReference type="PROSITE-ProRule" id="PRU01355"/>
    </source>
</evidence>
<dbReference type="OrthoDB" id="6437361at2759"/>
<dbReference type="PANTHER" id="PTHR10514">
    <property type="entry name" value="ANGIOTENSIN-CONVERTING ENZYME"/>
    <property type="match status" value="1"/>
</dbReference>
<keyword evidence="3" id="KW-1015">Disulfide bond</keyword>
<gene>
    <name evidence="9" type="ORF">TNIN_486261</name>
</gene>
<organism evidence="9 10">
    <name type="scientific">Trichonephila inaurata madagascariensis</name>
    <dbReference type="NCBI Taxonomy" id="2747483"/>
    <lineage>
        <taxon>Eukaryota</taxon>
        <taxon>Metazoa</taxon>
        <taxon>Ecdysozoa</taxon>
        <taxon>Arthropoda</taxon>
        <taxon>Chelicerata</taxon>
        <taxon>Arachnida</taxon>
        <taxon>Araneae</taxon>
        <taxon>Araneomorphae</taxon>
        <taxon>Entelegynae</taxon>
        <taxon>Araneoidea</taxon>
        <taxon>Nephilidae</taxon>
        <taxon>Trichonephila</taxon>
        <taxon>Trichonephila inaurata</taxon>
    </lineage>
</organism>
<keyword evidence="5" id="KW-0479">Metal-binding</keyword>
<keyword evidence="5" id="KW-0862">Zinc</keyword>
<dbReference type="PANTHER" id="PTHR10514:SF27">
    <property type="entry name" value="ANGIOTENSIN-CONVERTING ENZYME"/>
    <property type="match status" value="1"/>
</dbReference>
<dbReference type="EMBL" id="BMAV01026341">
    <property type="protein sequence ID" value="GFS49564.1"/>
    <property type="molecule type" value="Genomic_DNA"/>
</dbReference>
<keyword evidence="4" id="KW-0325">Glycoprotein</keyword>
<feature type="active site" description="Proton acceptor 2" evidence="7">
    <location>
        <position position="18"/>
    </location>
</feature>
<dbReference type="GO" id="GO:0008241">
    <property type="term" value="F:peptidyl-dipeptidase activity"/>
    <property type="evidence" value="ECO:0007669"/>
    <property type="project" value="InterPro"/>
</dbReference>
<evidence type="ECO:0000256" key="7">
    <source>
        <dbReference type="PIRSR" id="PIRSR601548-9"/>
    </source>
</evidence>
<feature type="binding site" evidence="5">
    <location>
        <position position="21"/>
    </location>
    <ligand>
        <name>Zn(2+)</name>
        <dbReference type="ChEBI" id="CHEBI:29105"/>
        <label>1</label>
        <note>catalytic</note>
    </ligand>
</feature>
<keyword evidence="10" id="KW-1185">Reference proteome</keyword>
<comment type="similarity">
    <text evidence="1 8">Belongs to the peptidase M2 family.</text>
</comment>
<feature type="non-terminal residue" evidence="9">
    <location>
        <position position="1"/>
    </location>
</feature>
<evidence type="ECO:0000256" key="2">
    <source>
        <dbReference type="ARBA" id="ARBA00022729"/>
    </source>
</evidence>
<dbReference type="Proteomes" id="UP000886998">
    <property type="component" value="Unassembled WGS sequence"/>
</dbReference>
<feature type="binding site" evidence="6">
    <location>
        <position position="17"/>
    </location>
    <ligand>
        <name>Zn(2+)</name>
        <dbReference type="ChEBI" id="CHEBI:29105"/>
        <label>2</label>
        <note>catalytic</note>
    </ligand>
</feature>
<accession>A0A8X6IKI8</accession>
<feature type="binding site" evidence="5">
    <location>
        <position position="17"/>
    </location>
    <ligand>
        <name>Zn(2+)</name>
        <dbReference type="ChEBI" id="CHEBI:29105"/>
        <label>1</label>
        <note>catalytic</note>
    </ligand>
</feature>
<evidence type="ECO:0000256" key="5">
    <source>
        <dbReference type="PIRSR" id="PIRSR601548-3"/>
    </source>
</evidence>
<evidence type="ECO:0000256" key="3">
    <source>
        <dbReference type="ARBA" id="ARBA00023157"/>
    </source>
</evidence>
<evidence type="ECO:0000313" key="9">
    <source>
        <dbReference type="EMBL" id="GFS49564.1"/>
    </source>
</evidence>
<proteinExistence type="inferred from homology"/>
<evidence type="ECO:0000313" key="10">
    <source>
        <dbReference type="Proteomes" id="UP000886998"/>
    </source>
</evidence>
<dbReference type="GO" id="GO:0006508">
    <property type="term" value="P:proteolysis"/>
    <property type="evidence" value="ECO:0007669"/>
    <property type="project" value="InterPro"/>
</dbReference>
<evidence type="ECO:0000256" key="1">
    <source>
        <dbReference type="ARBA" id="ARBA00008139"/>
    </source>
</evidence>
<dbReference type="InterPro" id="IPR001548">
    <property type="entry name" value="Peptidase_M2"/>
</dbReference>
<comment type="caution">
    <text evidence="8">Lacks conserved residue(s) required for the propagation of feature annotation.</text>
</comment>
<dbReference type="GO" id="GO:0005886">
    <property type="term" value="C:plasma membrane"/>
    <property type="evidence" value="ECO:0007669"/>
    <property type="project" value="TreeGrafter"/>
</dbReference>
<sequence>IKMCSTMDAPTLATVHHEMGHIEYYMHYSHLPYVFQESANPEAENCNSDDARKLFKAQTNPRKENIGILHVKEISDSRIIINCASKKDRDKLMTTIEANPKFLKPTAPKRKNPTMLI</sequence>
<evidence type="ECO:0008006" key="11">
    <source>
        <dbReference type="Google" id="ProtNLM"/>
    </source>
</evidence>
<comment type="caution">
    <text evidence="9">The sequence shown here is derived from an EMBL/GenBank/DDBJ whole genome shotgun (WGS) entry which is preliminary data.</text>
</comment>
<protein>
    <recommendedName>
        <fullName evidence="11">Angiotensin-converting enzyme</fullName>
    </recommendedName>
</protein>
<dbReference type="SUPFAM" id="SSF55486">
    <property type="entry name" value="Metalloproteases ('zincins'), catalytic domain"/>
    <property type="match status" value="1"/>
</dbReference>
<keyword evidence="2" id="KW-0732">Signal</keyword>
<evidence type="ECO:0000256" key="6">
    <source>
        <dbReference type="PIRSR" id="PIRSR601548-8"/>
    </source>
</evidence>
<dbReference type="AlphaFoldDB" id="A0A8X6IKI8"/>
<evidence type="ECO:0000256" key="4">
    <source>
        <dbReference type="ARBA" id="ARBA00023180"/>
    </source>
</evidence>